<keyword evidence="6" id="KW-1185">Reference proteome</keyword>
<organism evidence="5 6">
    <name type="scientific">Novipirellula aureliae</name>
    <dbReference type="NCBI Taxonomy" id="2527966"/>
    <lineage>
        <taxon>Bacteria</taxon>
        <taxon>Pseudomonadati</taxon>
        <taxon>Planctomycetota</taxon>
        <taxon>Planctomycetia</taxon>
        <taxon>Pirellulales</taxon>
        <taxon>Pirellulaceae</taxon>
        <taxon>Novipirellula</taxon>
    </lineage>
</organism>
<protein>
    <submittedName>
        <fullName evidence="5">Site-specific tyrosine recombinase XerC</fullName>
    </submittedName>
</protein>
<feature type="domain" description="Tyr recombinase" evidence="4">
    <location>
        <begin position="176"/>
        <end position="293"/>
    </location>
</feature>
<evidence type="ECO:0000256" key="3">
    <source>
        <dbReference type="ARBA" id="ARBA00023172"/>
    </source>
</evidence>
<name>A0A5C6DM48_9BACT</name>
<dbReference type="InterPro" id="IPR002104">
    <property type="entry name" value="Integrase_catalytic"/>
</dbReference>
<dbReference type="InterPro" id="IPR004107">
    <property type="entry name" value="Integrase_SAM-like_N"/>
</dbReference>
<dbReference type="Gene3D" id="1.10.150.130">
    <property type="match status" value="1"/>
</dbReference>
<dbReference type="AlphaFoldDB" id="A0A5C6DM48"/>
<evidence type="ECO:0000259" key="4">
    <source>
        <dbReference type="PROSITE" id="PS51898"/>
    </source>
</evidence>
<evidence type="ECO:0000313" key="6">
    <source>
        <dbReference type="Proteomes" id="UP000315471"/>
    </source>
</evidence>
<dbReference type="GO" id="GO:0006310">
    <property type="term" value="P:DNA recombination"/>
    <property type="evidence" value="ECO:0007669"/>
    <property type="project" value="UniProtKB-KW"/>
</dbReference>
<dbReference type="Gene3D" id="1.10.443.10">
    <property type="entry name" value="Intergrase catalytic core"/>
    <property type="match status" value="1"/>
</dbReference>
<keyword evidence="3" id="KW-0233">DNA recombination</keyword>
<dbReference type="PROSITE" id="PS51898">
    <property type="entry name" value="TYR_RECOMBINASE"/>
    <property type="match status" value="1"/>
</dbReference>
<keyword evidence="2" id="KW-0238">DNA-binding</keyword>
<dbReference type="GO" id="GO:0003677">
    <property type="term" value="F:DNA binding"/>
    <property type="evidence" value="ECO:0007669"/>
    <property type="project" value="UniProtKB-KW"/>
</dbReference>
<reference evidence="5 6" key="1">
    <citation type="submission" date="2019-02" db="EMBL/GenBank/DDBJ databases">
        <title>Deep-cultivation of Planctomycetes and their phenomic and genomic characterization uncovers novel biology.</title>
        <authorList>
            <person name="Wiegand S."/>
            <person name="Jogler M."/>
            <person name="Boedeker C."/>
            <person name="Pinto D."/>
            <person name="Vollmers J."/>
            <person name="Rivas-Marin E."/>
            <person name="Kohn T."/>
            <person name="Peeters S.H."/>
            <person name="Heuer A."/>
            <person name="Rast P."/>
            <person name="Oberbeckmann S."/>
            <person name="Bunk B."/>
            <person name="Jeske O."/>
            <person name="Meyerdierks A."/>
            <person name="Storesund J.E."/>
            <person name="Kallscheuer N."/>
            <person name="Luecker S."/>
            <person name="Lage O.M."/>
            <person name="Pohl T."/>
            <person name="Merkel B.J."/>
            <person name="Hornburger P."/>
            <person name="Mueller R.-W."/>
            <person name="Bruemmer F."/>
            <person name="Labrenz M."/>
            <person name="Spormann A.M."/>
            <person name="Op Den Camp H."/>
            <person name="Overmann J."/>
            <person name="Amann R."/>
            <person name="Jetten M.S.M."/>
            <person name="Mascher T."/>
            <person name="Medema M.H."/>
            <person name="Devos D.P."/>
            <person name="Kaster A.-K."/>
            <person name="Ovreas L."/>
            <person name="Rohde M."/>
            <person name="Galperin M.Y."/>
            <person name="Jogler C."/>
        </authorList>
    </citation>
    <scope>NUCLEOTIDE SEQUENCE [LARGE SCALE GENOMIC DNA]</scope>
    <source>
        <strain evidence="5 6">Q31b</strain>
    </source>
</reference>
<dbReference type="Pfam" id="PF00589">
    <property type="entry name" value="Phage_integrase"/>
    <property type="match status" value="1"/>
</dbReference>
<dbReference type="InterPro" id="IPR010998">
    <property type="entry name" value="Integrase_recombinase_N"/>
</dbReference>
<dbReference type="InterPro" id="IPR013762">
    <property type="entry name" value="Integrase-like_cat_sf"/>
</dbReference>
<accession>A0A5C6DM48</accession>
<evidence type="ECO:0000313" key="5">
    <source>
        <dbReference type="EMBL" id="TWU36721.1"/>
    </source>
</evidence>
<gene>
    <name evidence="5" type="ORF">Q31b_50030</name>
</gene>
<dbReference type="InterPro" id="IPR011010">
    <property type="entry name" value="DNA_brk_join_enz"/>
</dbReference>
<evidence type="ECO:0000256" key="2">
    <source>
        <dbReference type="ARBA" id="ARBA00023125"/>
    </source>
</evidence>
<evidence type="ECO:0000256" key="1">
    <source>
        <dbReference type="ARBA" id="ARBA00022908"/>
    </source>
</evidence>
<dbReference type="Proteomes" id="UP000315471">
    <property type="component" value="Unassembled WGS sequence"/>
</dbReference>
<keyword evidence="1" id="KW-0229">DNA integration</keyword>
<comment type="caution">
    <text evidence="5">The sequence shown here is derived from an EMBL/GenBank/DDBJ whole genome shotgun (WGS) entry which is preliminary data.</text>
</comment>
<dbReference type="Pfam" id="PF13495">
    <property type="entry name" value="Phage_int_SAM_4"/>
    <property type="match status" value="1"/>
</dbReference>
<proteinExistence type="predicted"/>
<dbReference type="EMBL" id="SJPY01000008">
    <property type="protein sequence ID" value="TWU36721.1"/>
    <property type="molecule type" value="Genomic_DNA"/>
</dbReference>
<dbReference type="GO" id="GO:0015074">
    <property type="term" value="P:DNA integration"/>
    <property type="evidence" value="ECO:0007669"/>
    <property type="project" value="UniProtKB-KW"/>
</dbReference>
<sequence length="293" mass="33732">MRSLRDSKIPAWRRLQAARAIEIYQATVRQSNEVDFRPIRETLQAIARREKSAGAAELDYQPNLVAGEGNPGQIDLSEPKCIQRMRATLRRLHHPKSTEDAYVGQVKKFIRHLDDDRLERFGEPEIGDFLTDLAIERNVAANSQNQALSAILFFYEKVLGRDLKFVQAVRAKASEYRPVVLTKKEVRSLYPSFSGVYRLMFLLMYGSGLRHRECRTLRVKDICLETRQILVRDGKGMLWHGSTPMLLGNSAGSISFHRFDFRVTRVAERLAAIICTRRPFHPILPKHFAEQRL</sequence>
<dbReference type="SUPFAM" id="SSF56349">
    <property type="entry name" value="DNA breaking-rejoining enzymes"/>
    <property type="match status" value="1"/>
</dbReference>